<dbReference type="EMBL" id="JBHSZI010000001">
    <property type="protein sequence ID" value="MFC7057394.1"/>
    <property type="molecule type" value="Genomic_DNA"/>
</dbReference>
<dbReference type="InterPro" id="IPR057326">
    <property type="entry name" value="KR_dom"/>
</dbReference>
<dbReference type="SMART" id="SM00822">
    <property type="entry name" value="PKS_KR"/>
    <property type="match status" value="1"/>
</dbReference>
<name>A0ABD5VYR6_9EURY</name>
<evidence type="ECO:0000256" key="1">
    <source>
        <dbReference type="ARBA" id="ARBA00006484"/>
    </source>
</evidence>
<dbReference type="SUPFAM" id="SSF51735">
    <property type="entry name" value="NAD(P)-binding Rossmann-fold domains"/>
    <property type="match status" value="1"/>
</dbReference>
<dbReference type="PANTHER" id="PTHR44196:SF1">
    <property type="entry name" value="DEHYDROGENASE_REDUCTASE SDR FAMILY MEMBER 7B"/>
    <property type="match status" value="1"/>
</dbReference>
<dbReference type="PROSITE" id="PS00061">
    <property type="entry name" value="ADH_SHORT"/>
    <property type="match status" value="1"/>
</dbReference>
<dbReference type="Gene3D" id="3.40.50.720">
    <property type="entry name" value="NAD(P)-binding Rossmann-like Domain"/>
    <property type="match status" value="1"/>
</dbReference>
<comment type="caution">
    <text evidence="5">The sequence shown here is derived from an EMBL/GenBank/DDBJ whole genome shotgun (WGS) entry which is preliminary data.</text>
</comment>
<feature type="domain" description="Ketoreductase" evidence="4">
    <location>
        <begin position="6"/>
        <end position="188"/>
    </location>
</feature>
<dbReference type="InterPro" id="IPR002347">
    <property type="entry name" value="SDR_fam"/>
</dbReference>
<dbReference type="FunFam" id="3.40.50.720:FF:000047">
    <property type="entry name" value="NADP-dependent L-serine/L-allo-threonine dehydrogenase"/>
    <property type="match status" value="1"/>
</dbReference>
<keyword evidence="6" id="KW-1185">Reference proteome</keyword>
<evidence type="ECO:0000313" key="6">
    <source>
        <dbReference type="Proteomes" id="UP001596445"/>
    </source>
</evidence>
<dbReference type="InterPro" id="IPR020904">
    <property type="entry name" value="Sc_DH/Rdtase_CS"/>
</dbReference>
<comment type="similarity">
    <text evidence="1 3">Belongs to the short-chain dehydrogenases/reductases (SDR) family.</text>
</comment>
<proteinExistence type="inferred from homology"/>
<reference evidence="5 6" key="1">
    <citation type="journal article" date="2019" name="Int. J. Syst. Evol. Microbiol.">
        <title>The Global Catalogue of Microorganisms (GCM) 10K type strain sequencing project: providing services to taxonomists for standard genome sequencing and annotation.</title>
        <authorList>
            <consortium name="The Broad Institute Genomics Platform"/>
            <consortium name="The Broad Institute Genome Sequencing Center for Infectious Disease"/>
            <person name="Wu L."/>
            <person name="Ma J."/>
        </authorList>
    </citation>
    <scope>NUCLEOTIDE SEQUENCE [LARGE SCALE GENOMIC DNA]</scope>
    <source>
        <strain evidence="5 6">JCM 30072</strain>
    </source>
</reference>
<dbReference type="InterPro" id="IPR036291">
    <property type="entry name" value="NAD(P)-bd_dom_sf"/>
</dbReference>
<dbReference type="GO" id="GO:0016616">
    <property type="term" value="F:oxidoreductase activity, acting on the CH-OH group of donors, NAD or NADP as acceptor"/>
    <property type="evidence" value="ECO:0007669"/>
    <property type="project" value="UniProtKB-ARBA"/>
</dbReference>
<sequence>MNLAGRTAVVTGASSGIGEATARMLADDGCAVVLVARREDRLRSIAEGIDGETLVVPTDVTDEDAVAEMAEQARSTFGGVDLLVNNAGVARGGPVAETDLNELRPSIRVNLEGVMNVTHALLPDILDSELGDVITVSSLSARYPQEGGSSYTASKFGVNGFMRSLRKEMSEEDVRVTIVMPGPVITELNDWEHWEGRAMDPEDVAETIAFAASRPRRVELTEIGVNSTDKL</sequence>
<evidence type="ECO:0000256" key="2">
    <source>
        <dbReference type="ARBA" id="ARBA00023002"/>
    </source>
</evidence>
<dbReference type="Proteomes" id="UP001596445">
    <property type="component" value="Unassembled WGS sequence"/>
</dbReference>
<dbReference type="PRINTS" id="PR00080">
    <property type="entry name" value="SDRFAMILY"/>
</dbReference>
<dbReference type="RefSeq" id="WP_267163148.1">
    <property type="nucleotide sequence ID" value="NZ_CP112972.1"/>
</dbReference>
<dbReference type="PANTHER" id="PTHR44196">
    <property type="entry name" value="DEHYDROGENASE/REDUCTASE SDR FAMILY MEMBER 7B"/>
    <property type="match status" value="1"/>
</dbReference>
<dbReference type="PRINTS" id="PR00081">
    <property type="entry name" value="GDHRDH"/>
</dbReference>
<evidence type="ECO:0000259" key="4">
    <source>
        <dbReference type="SMART" id="SM00822"/>
    </source>
</evidence>
<dbReference type="PIRSF" id="PIRSF000126">
    <property type="entry name" value="11-beta-HSD1"/>
    <property type="match status" value="1"/>
</dbReference>
<gene>
    <name evidence="5" type="ORF">ACFQQG_03430</name>
</gene>
<evidence type="ECO:0000256" key="3">
    <source>
        <dbReference type="RuleBase" id="RU000363"/>
    </source>
</evidence>
<dbReference type="AlphaFoldDB" id="A0ABD5VYR6"/>
<protein>
    <submittedName>
        <fullName evidence="5">SDR family oxidoreductase</fullName>
        <ecNumber evidence="5">1.-.-.-</ecNumber>
    </submittedName>
</protein>
<dbReference type="Pfam" id="PF00106">
    <property type="entry name" value="adh_short"/>
    <property type="match status" value="1"/>
</dbReference>
<dbReference type="GeneID" id="76629255"/>
<dbReference type="CDD" id="cd05233">
    <property type="entry name" value="SDR_c"/>
    <property type="match status" value="1"/>
</dbReference>
<organism evidence="5 6">
    <name type="scientific">Halovenus salina</name>
    <dbReference type="NCBI Taxonomy" id="1510225"/>
    <lineage>
        <taxon>Archaea</taxon>
        <taxon>Methanobacteriati</taxon>
        <taxon>Methanobacteriota</taxon>
        <taxon>Stenosarchaea group</taxon>
        <taxon>Halobacteria</taxon>
        <taxon>Halobacteriales</taxon>
        <taxon>Haloarculaceae</taxon>
        <taxon>Halovenus</taxon>
    </lineage>
</organism>
<accession>A0ABD5VYR6</accession>
<keyword evidence="2 5" id="KW-0560">Oxidoreductase</keyword>
<evidence type="ECO:0000313" key="5">
    <source>
        <dbReference type="EMBL" id="MFC7057394.1"/>
    </source>
</evidence>
<dbReference type="EC" id="1.-.-.-" evidence="5"/>